<feature type="compositionally biased region" description="Basic and acidic residues" evidence="1">
    <location>
        <begin position="448"/>
        <end position="463"/>
    </location>
</feature>
<dbReference type="OrthoDB" id="3247418at2759"/>
<protein>
    <submittedName>
        <fullName evidence="3">Uncharacterized protein</fullName>
    </submittedName>
</protein>
<dbReference type="AlphaFoldDB" id="A0A0D0BWF0"/>
<feature type="compositionally biased region" description="Polar residues" evidence="1">
    <location>
        <begin position="465"/>
        <end position="479"/>
    </location>
</feature>
<keyword evidence="2" id="KW-0472">Membrane</keyword>
<dbReference type="EMBL" id="KN834970">
    <property type="protein sequence ID" value="KIK49872.1"/>
    <property type="molecule type" value="Genomic_DNA"/>
</dbReference>
<reference evidence="3 4" key="1">
    <citation type="submission" date="2014-04" db="EMBL/GenBank/DDBJ databases">
        <title>Evolutionary Origins and Diversification of the Mycorrhizal Mutualists.</title>
        <authorList>
            <consortium name="DOE Joint Genome Institute"/>
            <consortium name="Mycorrhizal Genomics Consortium"/>
            <person name="Kohler A."/>
            <person name="Kuo A."/>
            <person name="Nagy L.G."/>
            <person name="Floudas D."/>
            <person name="Copeland A."/>
            <person name="Barry K.W."/>
            <person name="Cichocki N."/>
            <person name="Veneault-Fourrey C."/>
            <person name="LaButti K."/>
            <person name="Lindquist E.A."/>
            <person name="Lipzen A."/>
            <person name="Lundell T."/>
            <person name="Morin E."/>
            <person name="Murat C."/>
            <person name="Riley R."/>
            <person name="Ohm R."/>
            <person name="Sun H."/>
            <person name="Tunlid A."/>
            <person name="Henrissat B."/>
            <person name="Grigoriev I.V."/>
            <person name="Hibbett D.S."/>
            <person name="Martin F."/>
        </authorList>
    </citation>
    <scope>NUCLEOTIDE SEQUENCE [LARGE SCALE GENOMIC DNA]</scope>
    <source>
        <strain evidence="3 4">FD-317 M1</strain>
    </source>
</reference>
<name>A0A0D0BWF0_9AGAR</name>
<feature type="transmembrane region" description="Helical" evidence="2">
    <location>
        <begin position="6"/>
        <end position="28"/>
    </location>
</feature>
<dbReference type="Proteomes" id="UP000053593">
    <property type="component" value="Unassembled WGS sequence"/>
</dbReference>
<evidence type="ECO:0000256" key="2">
    <source>
        <dbReference type="SAM" id="Phobius"/>
    </source>
</evidence>
<dbReference type="HOGENOM" id="CLU_002101_4_1_1"/>
<keyword evidence="4" id="KW-1185">Reference proteome</keyword>
<gene>
    <name evidence="3" type="ORF">GYMLUDRAFT_183446</name>
</gene>
<proteinExistence type="predicted"/>
<sequence>MTKGTLVIAPIYDMFFILTAWLALYAGVGHRAAGTFLKAVQLILKTTLQLIYLALKQGGFEIEVPSSLDIPIPVDLRTIYSKADLDPDLRRVCVCPTCFQEYDMSTQVEVLCDYRHSSRARKRCDTVLWTYRQVNGEQKRVPRCLYTSTSFRSWLSSMLLRPSIDKCLKDAFANSQNKNSFQGADMHDISDSPFWQSIQSFCQSEYHLVFASYIDWFNPLGNKIAGKSRSCGAIVLYCLNLPLEIRFLQENVFLVSLIPLPNEATVWGLNHLLPHFVHTIMEFDNPGQILATWSHPGGVLVAARVYPNIADLLASKKWIGFGIKFQAMQWKNSETLEQKKALLTQTGVQYSPIIEIPYFDPVQHTVLGVMHNRLEGDLQHHLRVLWGVGRTESQQKEGAIDIAGVQKLESEDEGEYLQTDSEEAESELESLRDETAAGSTSIYSVRQPDNRDITPTRSNDRDATPTGSMEINTTPTRSNFPPLGSLASLAFQAGDWDMLELGEDADDLEYIPKSTNLFEFTAHQLGQIRLCIQNIFLPSWVERPPRNLGEKSHGKLKAHEYFVLFAVIFPLIMPELWITAGEEEKRHLECFCHLVASTNISMSYTTSNSEADKYTEHYVQYRNMIKSLYPSWASRPNHHYGMHIGDLLKFWGPLACLSEFPGERLNGELASIQTNNHFSKY</sequence>
<keyword evidence="2" id="KW-1133">Transmembrane helix</keyword>
<evidence type="ECO:0000313" key="4">
    <source>
        <dbReference type="Proteomes" id="UP000053593"/>
    </source>
</evidence>
<keyword evidence="2" id="KW-0812">Transmembrane</keyword>
<evidence type="ECO:0000256" key="1">
    <source>
        <dbReference type="SAM" id="MobiDB-lite"/>
    </source>
</evidence>
<accession>A0A0D0BWF0</accession>
<evidence type="ECO:0000313" key="3">
    <source>
        <dbReference type="EMBL" id="KIK49872.1"/>
    </source>
</evidence>
<feature type="region of interest" description="Disordered" evidence="1">
    <location>
        <begin position="422"/>
        <end position="479"/>
    </location>
</feature>
<dbReference type="PANTHER" id="PTHR46579:SF1">
    <property type="entry name" value="F5_8 TYPE C DOMAIN-CONTAINING PROTEIN"/>
    <property type="match status" value="1"/>
</dbReference>
<organism evidence="3 4">
    <name type="scientific">Collybiopsis luxurians FD-317 M1</name>
    <dbReference type="NCBI Taxonomy" id="944289"/>
    <lineage>
        <taxon>Eukaryota</taxon>
        <taxon>Fungi</taxon>
        <taxon>Dikarya</taxon>
        <taxon>Basidiomycota</taxon>
        <taxon>Agaricomycotina</taxon>
        <taxon>Agaricomycetes</taxon>
        <taxon>Agaricomycetidae</taxon>
        <taxon>Agaricales</taxon>
        <taxon>Marasmiineae</taxon>
        <taxon>Omphalotaceae</taxon>
        <taxon>Collybiopsis</taxon>
        <taxon>Collybiopsis luxurians</taxon>
    </lineage>
</organism>
<dbReference type="PANTHER" id="PTHR46579">
    <property type="entry name" value="F5/8 TYPE C DOMAIN-CONTAINING PROTEIN-RELATED"/>
    <property type="match status" value="1"/>
</dbReference>